<dbReference type="RefSeq" id="WP_166232749.1">
    <property type="nucleotide sequence ID" value="NZ_CP049865.1"/>
</dbReference>
<proteinExistence type="predicted"/>
<dbReference type="InterPro" id="IPR000182">
    <property type="entry name" value="GNAT_dom"/>
</dbReference>
<keyword evidence="2" id="KW-0808">Transferase</keyword>
<reference evidence="2 3" key="1">
    <citation type="submission" date="2020-03" db="EMBL/GenBank/DDBJ databases">
        <title>Propioniciclava sp. nov., isolated from Hydrophilus acuminatus.</title>
        <authorList>
            <person name="Hyun D.-W."/>
            <person name="Bae J.-W."/>
        </authorList>
    </citation>
    <scope>NUCLEOTIDE SEQUENCE [LARGE SCALE GENOMIC DNA]</scope>
    <source>
        <strain evidence="2 3">HDW11</strain>
    </source>
</reference>
<name>A0A6G7Y5F7_9ACTN</name>
<evidence type="ECO:0000259" key="1">
    <source>
        <dbReference type="PROSITE" id="PS51186"/>
    </source>
</evidence>
<feature type="domain" description="N-acetyltransferase" evidence="1">
    <location>
        <begin position="25"/>
        <end position="176"/>
    </location>
</feature>
<dbReference type="InterPro" id="IPR051531">
    <property type="entry name" value="N-acetyltransferase"/>
</dbReference>
<dbReference type="PANTHER" id="PTHR43792">
    <property type="entry name" value="GNAT FAMILY, PUTATIVE (AFU_ORTHOLOGUE AFUA_3G00765)-RELATED-RELATED"/>
    <property type="match status" value="1"/>
</dbReference>
<accession>A0A6G7Y5F7</accession>
<evidence type="ECO:0000313" key="2">
    <source>
        <dbReference type="EMBL" id="QIK71906.1"/>
    </source>
</evidence>
<evidence type="ECO:0000313" key="3">
    <source>
        <dbReference type="Proteomes" id="UP000501058"/>
    </source>
</evidence>
<dbReference type="InterPro" id="IPR016181">
    <property type="entry name" value="Acyl_CoA_acyltransferase"/>
</dbReference>
<dbReference type="Proteomes" id="UP000501058">
    <property type="component" value="Chromosome"/>
</dbReference>
<keyword evidence="3" id="KW-1185">Reference proteome</keyword>
<dbReference type="SUPFAM" id="SSF55729">
    <property type="entry name" value="Acyl-CoA N-acyltransferases (Nat)"/>
    <property type="match status" value="1"/>
</dbReference>
<sequence>MDAVALRTARLLLRPWRVDEAAVQRELWAERDPRVPAHRRLDASGRPSVADLAARIRAWRPEPHPGLLAIEVAATGEAIGYCGLIAWTDAAGDPVPQEAEIAYELLARAQGRGYATEAARAVVAASRGRYRRLWATVRAWNEPSLRVLDRLGFAPTGRVDPDADHGDSVYLALDLPRRS</sequence>
<gene>
    <name evidence="2" type="ORF">G7070_06025</name>
</gene>
<dbReference type="AlphaFoldDB" id="A0A6G7Y5F7"/>
<dbReference type="KEGG" id="prv:G7070_06025"/>
<protein>
    <submittedName>
        <fullName evidence="2">GNAT family N-acetyltransferase</fullName>
    </submittedName>
</protein>
<dbReference type="Pfam" id="PF13302">
    <property type="entry name" value="Acetyltransf_3"/>
    <property type="match status" value="1"/>
</dbReference>
<dbReference type="GO" id="GO:0016747">
    <property type="term" value="F:acyltransferase activity, transferring groups other than amino-acyl groups"/>
    <property type="evidence" value="ECO:0007669"/>
    <property type="project" value="InterPro"/>
</dbReference>
<dbReference type="PANTHER" id="PTHR43792:SF1">
    <property type="entry name" value="N-ACETYLTRANSFERASE DOMAIN-CONTAINING PROTEIN"/>
    <property type="match status" value="1"/>
</dbReference>
<organism evidence="2 3">
    <name type="scientific">Propioniciclava coleopterorum</name>
    <dbReference type="NCBI Taxonomy" id="2714937"/>
    <lineage>
        <taxon>Bacteria</taxon>
        <taxon>Bacillati</taxon>
        <taxon>Actinomycetota</taxon>
        <taxon>Actinomycetes</taxon>
        <taxon>Propionibacteriales</taxon>
        <taxon>Propionibacteriaceae</taxon>
        <taxon>Propioniciclava</taxon>
    </lineage>
</organism>
<dbReference type="PROSITE" id="PS51186">
    <property type="entry name" value="GNAT"/>
    <property type="match status" value="1"/>
</dbReference>
<dbReference type="Gene3D" id="3.40.630.30">
    <property type="match status" value="1"/>
</dbReference>
<dbReference type="EMBL" id="CP049865">
    <property type="protein sequence ID" value="QIK71906.1"/>
    <property type="molecule type" value="Genomic_DNA"/>
</dbReference>